<protein>
    <submittedName>
        <fullName evidence="2">Uncharacterized protein</fullName>
    </submittedName>
</protein>
<sequence>MTSNRECIIQMASLDEKRNIDVYKIEQRKLRNHTYPTCNDNPSNHRDKSSICDPSLSLKSSEIGEDGSEKGGGGTDGLIEGNSEELGPGFDGLMRHNLEKYDGDVAEKGTGRHMAHCEEDGEFEAIIGEQVLVQEDHSNV</sequence>
<evidence type="ECO:0000256" key="1">
    <source>
        <dbReference type="SAM" id="MobiDB-lite"/>
    </source>
</evidence>
<feature type="region of interest" description="Disordered" evidence="1">
    <location>
        <begin position="31"/>
        <end position="92"/>
    </location>
</feature>
<dbReference type="Proteomes" id="UP000634136">
    <property type="component" value="Unassembled WGS sequence"/>
</dbReference>
<evidence type="ECO:0000313" key="3">
    <source>
        <dbReference type="Proteomes" id="UP000634136"/>
    </source>
</evidence>
<accession>A0A834SI81</accession>
<dbReference type="AlphaFoldDB" id="A0A834SI81"/>
<keyword evidence="3" id="KW-1185">Reference proteome</keyword>
<gene>
    <name evidence="2" type="ORF">G2W53_043172</name>
</gene>
<reference evidence="2" key="1">
    <citation type="submission" date="2020-09" db="EMBL/GenBank/DDBJ databases">
        <title>Genome-Enabled Discovery of Anthraquinone Biosynthesis in Senna tora.</title>
        <authorList>
            <person name="Kang S.-H."/>
            <person name="Pandey R.P."/>
            <person name="Lee C.-M."/>
            <person name="Sim J.-S."/>
            <person name="Jeong J.-T."/>
            <person name="Choi B.-S."/>
            <person name="Jung M."/>
            <person name="Ginzburg D."/>
            <person name="Zhao K."/>
            <person name="Won S.Y."/>
            <person name="Oh T.-J."/>
            <person name="Yu Y."/>
            <person name="Kim N.-H."/>
            <person name="Lee O.R."/>
            <person name="Lee T.-H."/>
            <person name="Bashyal P."/>
            <person name="Kim T.-S."/>
            <person name="Lee W.-H."/>
            <person name="Kawkins C."/>
            <person name="Kim C.-K."/>
            <person name="Kim J.S."/>
            <person name="Ahn B.O."/>
            <person name="Rhee S.Y."/>
            <person name="Sohng J.K."/>
        </authorList>
    </citation>
    <scope>NUCLEOTIDE SEQUENCE</scope>
    <source>
        <tissue evidence="2">Leaf</tissue>
    </source>
</reference>
<organism evidence="2 3">
    <name type="scientific">Senna tora</name>
    <dbReference type="NCBI Taxonomy" id="362788"/>
    <lineage>
        <taxon>Eukaryota</taxon>
        <taxon>Viridiplantae</taxon>
        <taxon>Streptophyta</taxon>
        <taxon>Embryophyta</taxon>
        <taxon>Tracheophyta</taxon>
        <taxon>Spermatophyta</taxon>
        <taxon>Magnoliopsida</taxon>
        <taxon>eudicotyledons</taxon>
        <taxon>Gunneridae</taxon>
        <taxon>Pentapetalae</taxon>
        <taxon>rosids</taxon>
        <taxon>fabids</taxon>
        <taxon>Fabales</taxon>
        <taxon>Fabaceae</taxon>
        <taxon>Caesalpinioideae</taxon>
        <taxon>Cassia clade</taxon>
        <taxon>Senna</taxon>
    </lineage>
</organism>
<comment type="caution">
    <text evidence="2">The sequence shown here is derived from an EMBL/GenBank/DDBJ whole genome shotgun (WGS) entry which is preliminary data.</text>
</comment>
<name>A0A834SI81_9FABA</name>
<evidence type="ECO:0000313" key="2">
    <source>
        <dbReference type="EMBL" id="KAF7804061.1"/>
    </source>
</evidence>
<dbReference type="EMBL" id="JAAIUW010000013">
    <property type="protein sequence ID" value="KAF7804061.1"/>
    <property type="molecule type" value="Genomic_DNA"/>
</dbReference>
<proteinExistence type="predicted"/>